<comment type="similarity">
    <text evidence="3">Belongs to the cytochrome P450 family.</text>
</comment>
<dbReference type="GeneID" id="25362833"/>
<name>A0A074YF17_AURSE</name>
<dbReference type="InterPro" id="IPR036396">
    <property type="entry name" value="Cyt_P450_sf"/>
</dbReference>
<evidence type="ECO:0000256" key="8">
    <source>
        <dbReference type="SAM" id="Phobius"/>
    </source>
</evidence>
<reference evidence="9 10" key="1">
    <citation type="journal article" date="2014" name="BMC Genomics">
        <title>Genome sequencing of four Aureobasidium pullulans varieties: biotechnological potential, stress tolerance, and description of new species.</title>
        <authorList>
            <person name="Gostin Ar C."/>
            <person name="Ohm R.A."/>
            <person name="Kogej T."/>
            <person name="Sonjak S."/>
            <person name="Turk M."/>
            <person name="Zajc J."/>
            <person name="Zalar P."/>
            <person name="Grube M."/>
            <person name="Sun H."/>
            <person name="Han J."/>
            <person name="Sharma A."/>
            <person name="Chiniquy J."/>
            <person name="Ngan C.Y."/>
            <person name="Lipzen A."/>
            <person name="Barry K."/>
            <person name="Grigoriev I.V."/>
            <person name="Gunde-Cimerman N."/>
        </authorList>
    </citation>
    <scope>NUCLEOTIDE SEQUENCE [LARGE SCALE GENOMIC DNA]</scope>
    <source>
        <strain evidence="9 10">EXF-2481</strain>
    </source>
</reference>
<proteinExistence type="inferred from homology"/>
<evidence type="ECO:0000313" key="10">
    <source>
        <dbReference type="Proteomes" id="UP000030641"/>
    </source>
</evidence>
<evidence type="ECO:0008006" key="11">
    <source>
        <dbReference type="Google" id="ProtNLM"/>
    </source>
</evidence>
<evidence type="ECO:0000256" key="1">
    <source>
        <dbReference type="ARBA" id="ARBA00001971"/>
    </source>
</evidence>
<organism evidence="9 10">
    <name type="scientific">Aureobasidium subglaciale (strain EXF-2481)</name>
    <name type="common">Aureobasidium pullulans var. subglaciale</name>
    <dbReference type="NCBI Taxonomy" id="1043005"/>
    <lineage>
        <taxon>Eukaryota</taxon>
        <taxon>Fungi</taxon>
        <taxon>Dikarya</taxon>
        <taxon>Ascomycota</taxon>
        <taxon>Pezizomycotina</taxon>
        <taxon>Dothideomycetes</taxon>
        <taxon>Dothideomycetidae</taxon>
        <taxon>Dothideales</taxon>
        <taxon>Saccotheciaceae</taxon>
        <taxon>Aureobasidium</taxon>
    </lineage>
</organism>
<dbReference type="Gene3D" id="1.10.630.10">
    <property type="entry name" value="Cytochrome P450"/>
    <property type="match status" value="1"/>
</dbReference>
<dbReference type="AlphaFoldDB" id="A0A074YF17"/>
<dbReference type="PANTHER" id="PTHR24306">
    <property type="match status" value="1"/>
</dbReference>
<protein>
    <recommendedName>
        <fullName evidence="11">Cytochrome P450</fullName>
    </recommendedName>
</protein>
<keyword evidence="10" id="KW-1185">Reference proteome</keyword>
<keyword evidence="4" id="KW-0444">Lipid biosynthesis</keyword>
<keyword evidence="8" id="KW-0472">Membrane</keyword>
<dbReference type="CDD" id="cd11040">
    <property type="entry name" value="CYP7_CYP8-like"/>
    <property type="match status" value="1"/>
</dbReference>
<gene>
    <name evidence="9" type="ORF">AUEXF2481DRAFT_247450</name>
</gene>
<evidence type="ECO:0000256" key="6">
    <source>
        <dbReference type="ARBA" id="ARBA00023004"/>
    </source>
</evidence>
<dbReference type="EMBL" id="KL584761">
    <property type="protein sequence ID" value="KEQ94614.1"/>
    <property type="molecule type" value="Genomic_DNA"/>
</dbReference>
<evidence type="ECO:0000256" key="7">
    <source>
        <dbReference type="PIRSR" id="PIRSR602403-1"/>
    </source>
</evidence>
<dbReference type="GO" id="GO:0005506">
    <property type="term" value="F:iron ion binding"/>
    <property type="evidence" value="ECO:0007669"/>
    <property type="project" value="InterPro"/>
</dbReference>
<evidence type="ECO:0000313" key="9">
    <source>
        <dbReference type="EMBL" id="KEQ94614.1"/>
    </source>
</evidence>
<dbReference type="STRING" id="1043005.A0A074YF17"/>
<keyword evidence="4" id="KW-0443">Lipid metabolism</keyword>
<dbReference type="HOGENOM" id="CLU_018012_0_0_1"/>
<dbReference type="InterPro" id="IPR002403">
    <property type="entry name" value="Cyt_P450_E_grp-IV"/>
</dbReference>
<dbReference type="Proteomes" id="UP000030641">
    <property type="component" value="Unassembled WGS sequence"/>
</dbReference>
<dbReference type="InterPro" id="IPR001128">
    <property type="entry name" value="Cyt_P450"/>
</dbReference>
<dbReference type="OMA" id="FWNLVHI"/>
<comment type="subcellular location">
    <subcellularLocation>
        <location evidence="2">Endoplasmic reticulum membrane</location>
        <topology evidence="2">Single-pass membrane protein</topology>
    </subcellularLocation>
</comment>
<dbReference type="OrthoDB" id="3366823at2759"/>
<sequence>MDPNATDVPVPGLQIKSTTSQKLDTTWLTALVALLILAITTRFISGLLGPSKSAHDGSKSVPMIPYWIPIIGHIPQFSFAPQDLLSKARDTYRSGVFALNLGSTTHNIVFSPSMGGSLMNQKHSIANMDSVGKHVMTAVFGFPKSKASMQRYDASLSGLNTCYKHLISESSLKNMVQNTIDVTKRNIANLVTFSESRVDQVEWERTSNAETNTKPDGELVVEASMMPLIRDFIAANANPSLIGSDFVNNNPDFFQDLWDVDRGFKWLATGLPAWLPIPQVWKAKIARNRAFDQILKFEEAMERRANGEDPGQEWQDLDNVGPVLTERLTLYRQLRFTMNERAALELSLLWAMNANANMLVFWMLNHIYADKDVLARLREEIAPFVHAFQPKQTLKMPEPPRIDTFDHEALTSKCPLLKSCYIESLRLDAAPWSFRVMQEDLVLPASKEKDAERFLLKKGTYAHIAHSVHHTDPAYFDDPQAWRADRHIKHERGDDEVSVNMGTIRPYGGGHSMCKGRAFAQKEALVFAAAFISMWDMEPADGAPWKLPRYKPATGVYSTNDDIRVWISRRKGLPEV</sequence>
<feature type="binding site" description="axial binding residue" evidence="7">
    <location>
        <position position="514"/>
    </location>
    <ligand>
        <name>heme</name>
        <dbReference type="ChEBI" id="CHEBI:30413"/>
    </ligand>
    <ligandPart>
        <name>Fe</name>
        <dbReference type="ChEBI" id="CHEBI:18248"/>
    </ligandPart>
</feature>
<feature type="transmembrane region" description="Helical" evidence="8">
    <location>
        <begin position="27"/>
        <end position="49"/>
    </location>
</feature>
<keyword evidence="8" id="KW-1133">Transmembrane helix</keyword>
<dbReference type="InParanoid" id="A0A074YF17"/>
<dbReference type="GO" id="GO:0020037">
    <property type="term" value="F:heme binding"/>
    <property type="evidence" value="ECO:0007669"/>
    <property type="project" value="InterPro"/>
</dbReference>
<dbReference type="PANTHER" id="PTHR24306:SF7">
    <property type="entry name" value="AHBB"/>
    <property type="match status" value="1"/>
</dbReference>
<dbReference type="GO" id="GO:0016705">
    <property type="term" value="F:oxidoreductase activity, acting on paired donors, with incorporation or reduction of molecular oxygen"/>
    <property type="evidence" value="ECO:0007669"/>
    <property type="project" value="InterPro"/>
</dbReference>
<keyword evidence="5 7" id="KW-0479">Metal-binding</keyword>
<evidence type="ECO:0000256" key="5">
    <source>
        <dbReference type="ARBA" id="ARBA00022723"/>
    </source>
</evidence>
<evidence type="ECO:0000256" key="3">
    <source>
        <dbReference type="ARBA" id="ARBA00010617"/>
    </source>
</evidence>
<evidence type="ECO:0000256" key="2">
    <source>
        <dbReference type="ARBA" id="ARBA00004389"/>
    </source>
</evidence>
<comment type="cofactor">
    <cofactor evidence="1 7">
        <name>heme</name>
        <dbReference type="ChEBI" id="CHEBI:30413"/>
    </cofactor>
</comment>
<dbReference type="GO" id="GO:0005789">
    <property type="term" value="C:endoplasmic reticulum membrane"/>
    <property type="evidence" value="ECO:0007669"/>
    <property type="project" value="UniProtKB-SubCell"/>
</dbReference>
<evidence type="ECO:0000256" key="4">
    <source>
        <dbReference type="ARBA" id="ARBA00022516"/>
    </source>
</evidence>
<keyword evidence="6 7" id="KW-0408">Iron</keyword>
<keyword evidence="8" id="KW-0812">Transmembrane</keyword>
<dbReference type="RefSeq" id="XP_013343306.1">
    <property type="nucleotide sequence ID" value="XM_013487852.1"/>
</dbReference>
<accession>A0A074YF17</accession>
<keyword evidence="7" id="KW-0349">Heme</keyword>
<dbReference type="SUPFAM" id="SSF48264">
    <property type="entry name" value="Cytochrome P450"/>
    <property type="match status" value="1"/>
</dbReference>
<dbReference type="PRINTS" id="PR00465">
    <property type="entry name" value="EP450IV"/>
</dbReference>
<dbReference type="Pfam" id="PF00067">
    <property type="entry name" value="p450"/>
    <property type="match status" value="1"/>
</dbReference>
<dbReference type="GO" id="GO:0004497">
    <property type="term" value="F:monooxygenase activity"/>
    <property type="evidence" value="ECO:0007669"/>
    <property type="project" value="InterPro"/>
</dbReference>